<dbReference type="RefSeq" id="WP_371944127.1">
    <property type="nucleotide sequence ID" value="NZ_JAXCEH010000021.1"/>
</dbReference>
<feature type="domain" description="Pepco" evidence="2">
    <location>
        <begin position="43"/>
        <end position="117"/>
    </location>
</feature>
<evidence type="ECO:0000313" key="4">
    <source>
        <dbReference type="Proteomes" id="UP001569904"/>
    </source>
</evidence>
<keyword evidence="4" id="KW-1185">Reference proteome</keyword>
<dbReference type="InterPro" id="IPR056947">
    <property type="entry name" value="Pepco_dom"/>
</dbReference>
<gene>
    <name evidence="3" type="ORF">SM436_27190</name>
</gene>
<name>A0ABV4R3A0_9ACTN</name>
<feature type="region of interest" description="Disordered" evidence="1">
    <location>
        <begin position="1"/>
        <end position="22"/>
    </location>
</feature>
<evidence type="ECO:0000259" key="2">
    <source>
        <dbReference type="Pfam" id="PF24393"/>
    </source>
</evidence>
<accession>A0ABV4R3A0</accession>
<protein>
    <recommendedName>
        <fullName evidence="2">Pepco domain-containing protein</fullName>
    </recommendedName>
</protein>
<dbReference type="Pfam" id="PF24393">
    <property type="entry name" value="Pepco"/>
    <property type="match status" value="1"/>
</dbReference>
<organism evidence="3 4">
    <name type="scientific">Actinomadura chokoriensis</name>
    <dbReference type="NCBI Taxonomy" id="454156"/>
    <lineage>
        <taxon>Bacteria</taxon>
        <taxon>Bacillati</taxon>
        <taxon>Actinomycetota</taxon>
        <taxon>Actinomycetes</taxon>
        <taxon>Streptosporangiales</taxon>
        <taxon>Thermomonosporaceae</taxon>
        <taxon>Actinomadura</taxon>
    </lineage>
</organism>
<reference evidence="3 4" key="1">
    <citation type="submission" date="2023-11" db="EMBL/GenBank/DDBJ databases">
        <title>Actinomadura monticuli sp. nov., isolated from volcanic ash.</title>
        <authorList>
            <person name="Lee S.D."/>
            <person name="Yang H."/>
            <person name="Kim I.S."/>
        </authorList>
    </citation>
    <scope>NUCLEOTIDE SEQUENCE [LARGE SCALE GENOMIC DNA]</scope>
    <source>
        <strain evidence="3 4">DSM 45346</strain>
    </source>
</reference>
<evidence type="ECO:0000313" key="3">
    <source>
        <dbReference type="EMBL" id="MFA1557381.1"/>
    </source>
</evidence>
<dbReference type="EMBL" id="JAXCEH010000021">
    <property type="protein sequence ID" value="MFA1557381.1"/>
    <property type="molecule type" value="Genomic_DNA"/>
</dbReference>
<dbReference type="Proteomes" id="UP001569904">
    <property type="component" value="Unassembled WGS sequence"/>
</dbReference>
<sequence length="119" mass="12601">MAGEVTVSQDSVQGIPPGREGETLPLLVSVSEQDSTMGLFSAADGEALLRHIPLDVLRENLRRTSDSLRALLGDLADSTERFRLKEAQIGVEVSAEGGIQIIGTAKVGTKANIILVFGE</sequence>
<comment type="caution">
    <text evidence="3">The sequence shown here is derived from an EMBL/GenBank/DDBJ whole genome shotgun (WGS) entry which is preliminary data.</text>
</comment>
<feature type="compositionally biased region" description="Polar residues" evidence="1">
    <location>
        <begin position="1"/>
        <end position="12"/>
    </location>
</feature>
<evidence type="ECO:0000256" key="1">
    <source>
        <dbReference type="SAM" id="MobiDB-lite"/>
    </source>
</evidence>
<proteinExistence type="predicted"/>